<dbReference type="AlphaFoldDB" id="A0A3Q8I1N4"/>
<protein>
    <recommendedName>
        <fullName evidence="1">N,N-dimethylformamidase beta subunit-like C-terminal domain-containing protein</fullName>
    </recommendedName>
</protein>
<dbReference type="InterPro" id="IPR029062">
    <property type="entry name" value="Class_I_gatase-like"/>
</dbReference>
<organism evidence="2">
    <name type="scientific">Aetherobacter sp</name>
    <dbReference type="NCBI Taxonomy" id="2022431"/>
    <lineage>
        <taxon>Bacteria</taxon>
        <taxon>Pseudomonadati</taxon>
        <taxon>Myxococcota</taxon>
        <taxon>Polyangia</taxon>
        <taxon>Polyangiales</taxon>
        <taxon>Polyangiaceae</taxon>
        <taxon>Aetherobacter</taxon>
    </lineage>
</organism>
<dbReference type="SUPFAM" id="SSF52317">
    <property type="entry name" value="Class I glutamine amidotransferase-like"/>
    <property type="match status" value="1"/>
</dbReference>
<dbReference type="InterPro" id="IPR046540">
    <property type="entry name" value="DMFA2_C"/>
</dbReference>
<proteinExistence type="predicted"/>
<name>A0A3Q8I1N4_9BACT</name>
<dbReference type="Pfam" id="PF20254">
    <property type="entry name" value="DMFA2_C"/>
    <property type="match status" value="1"/>
</dbReference>
<reference evidence="2" key="1">
    <citation type="journal article" date="2018" name="J. Ind. Microbiol. Biotechnol.">
        <title>Genome mining reveals uncommon alkylpyrones as type III PKS products from myxobacteria.</title>
        <authorList>
            <person name="Hug J.J."/>
            <person name="Panter F."/>
            <person name="Krug D."/>
            <person name="Muller R."/>
        </authorList>
    </citation>
    <scope>NUCLEOTIDE SEQUENCE</scope>
    <source>
        <strain evidence="2">MSr9329</strain>
    </source>
</reference>
<sequence length="450" mass="49164">MTSGYPSTPSLFPGETVLFHVSTDAPQFRIELYRQGATLALQGRSPWFPGRRSPDLAPWEDWSRSFHGHAFPIPEGFPPGVYIAMFIEGDEQGNDLKTQRIDRGTADGRDSKALFVLRNPRPGSGARILYKLPFFTYCAYNAAGTPSGSLYTGPRRKVTFHRPGNGTGATPWDADVVDVYDLASPRQTFAHWDEKLVRWLEERGYPVDYATDLDVHRNDGDFLSAYRLLLSVGHDEYWSAPMRANVESFIARGGNVAFFSGNVCWWRVTVEDGGTAISVDKEVHTGHTVAFDHWYRTLPENALTGVSYRSAGGQWNGRRPSGGGYTVRRSSSWVFNGTGLADGAVFGEPLAVVGYECDGAAFTLGRRGVPEPTGEDGTPLDFVIVATASVAGWEGAEIGALAAATMGYYEHGGLVFTAATTDWPRALAQGDSTVAQITRNVLERLLAHHA</sequence>
<feature type="domain" description="N,N-dimethylformamidase beta subunit-like C-terminal" evidence="1">
    <location>
        <begin position="61"/>
        <end position="429"/>
    </location>
</feature>
<evidence type="ECO:0000259" key="1">
    <source>
        <dbReference type="Pfam" id="PF20254"/>
    </source>
</evidence>
<accession>A0A3Q8I1N4</accession>
<evidence type="ECO:0000313" key="2">
    <source>
        <dbReference type="EMBL" id="AYM52598.1"/>
    </source>
</evidence>
<dbReference type="EMBL" id="MH908879">
    <property type="protein sequence ID" value="AYM52598.1"/>
    <property type="molecule type" value="Genomic_DNA"/>
</dbReference>